<keyword evidence="3" id="KW-0862">Zinc</keyword>
<evidence type="ECO:0000256" key="1">
    <source>
        <dbReference type="ARBA" id="ARBA00022723"/>
    </source>
</evidence>
<keyword evidence="2" id="KW-0863">Zinc-finger</keyword>
<name>A0A8S2NHK6_9BILA</name>
<reference evidence="5" key="1">
    <citation type="submission" date="2021-02" db="EMBL/GenBank/DDBJ databases">
        <authorList>
            <person name="Nowell W R."/>
        </authorList>
    </citation>
    <scope>NUCLEOTIDE SEQUENCE</scope>
</reference>
<gene>
    <name evidence="5" type="ORF">GIL414_LOCUS11772</name>
</gene>
<evidence type="ECO:0000256" key="2">
    <source>
        <dbReference type="ARBA" id="ARBA00022771"/>
    </source>
</evidence>
<dbReference type="AlphaFoldDB" id="A0A8S2NHK6"/>
<dbReference type="GO" id="GO:0008270">
    <property type="term" value="F:zinc ion binding"/>
    <property type="evidence" value="ECO:0007669"/>
    <property type="project" value="UniProtKB-KW"/>
</dbReference>
<dbReference type="Proteomes" id="UP000681720">
    <property type="component" value="Unassembled WGS sequence"/>
</dbReference>
<evidence type="ECO:0000313" key="5">
    <source>
        <dbReference type="EMBL" id="CAF4001248.1"/>
    </source>
</evidence>
<dbReference type="EMBL" id="CAJOBJ010004460">
    <property type="protein sequence ID" value="CAF4001248.1"/>
    <property type="molecule type" value="Genomic_DNA"/>
</dbReference>
<proteinExistence type="predicted"/>
<dbReference type="InterPro" id="IPR007588">
    <property type="entry name" value="Znf_FLYWCH"/>
</dbReference>
<dbReference type="Pfam" id="PF04500">
    <property type="entry name" value="FLYWCH"/>
    <property type="match status" value="1"/>
</dbReference>
<organism evidence="5 6">
    <name type="scientific">Rotaria magnacalcarata</name>
    <dbReference type="NCBI Taxonomy" id="392030"/>
    <lineage>
        <taxon>Eukaryota</taxon>
        <taxon>Metazoa</taxon>
        <taxon>Spiralia</taxon>
        <taxon>Gnathifera</taxon>
        <taxon>Rotifera</taxon>
        <taxon>Eurotatoria</taxon>
        <taxon>Bdelloidea</taxon>
        <taxon>Philodinida</taxon>
        <taxon>Philodinidae</taxon>
        <taxon>Rotaria</taxon>
    </lineage>
</organism>
<evidence type="ECO:0000256" key="3">
    <source>
        <dbReference type="ARBA" id="ARBA00022833"/>
    </source>
</evidence>
<evidence type="ECO:0000313" key="6">
    <source>
        <dbReference type="Proteomes" id="UP000681720"/>
    </source>
</evidence>
<accession>A0A8S2NHK6</accession>
<evidence type="ECO:0000259" key="4">
    <source>
        <dbReference type="Pfam" id="PF04500"/>
    </source>
</evidence>
<keyword evidence="1" id="KW-0479">Metal-binding</keyword>
<comment type="caution">
    <text evidence="5">The sequence shown here is derived from an EMBL/GenBank/DDBJ whole genome shotgun (WGS) entry which is preliminary data.</text>
</comment>
<protein>
    <recommendedName>
        <fullName evidence="4">FLYWCH-type domain-containing protein</fullName>
    </recommendedName>
</protein>
<dbReference type="Gene3D" id="2.20.25.240">
    <property type="match status" value="1"/>
</dbReference>
<sequence length="112" mass="13155">MNRRLMITIVIMISRVQRSLYKSSHNRDTVHYKKDMSVTVSTTSKNAPLLIHEGLHHIIDRRTDKEILWKCELTKKFKCHGRLRTDLNNEFIITIGDHDNHIGDPRVGPIRE</sequence>
<feature type="domain" description="FLYWCH-type" evidence="4">
    <location>
        <begin position="42"/>
        <end position="101"/>
    </location>
</feature>